<reference evidence="6" key="1">
    <citation type="submission" date="2021-01" db="EMBL/GenBank/DDBJ databases">
        <title>Lacisediminihabitans sp. nov. strain G11-30, isolated from Antarctic Soil.</title>
        <authorList>
            <person name="Li J."/>
        </authorList>
    </citation>
    <scope>NUCLEOTIDE SEQUENCE</scope>
    <source>
        <strain evidence="6">G11-30</strain>
    </source>
</reference>
<evidence type="ECO:0000259" key="5">
    <source>
        <dbReference type="Pfam" id="PF00724"/>
    </source>
</evidence>
<dbReference type="CDD" id="cd02933">
    <property type="entry name" value="OYE_like_FMN"/>
    <property type="match status" value="1"/>
</dbReference>
<dbReference type="Proteomes" id="UP000636458">
    <property type="component" value="Unassembled WGS sequence"/>
</dbReference>
<organism evidence="6 7">
    <name type="scientific">Lacisediminihabitans changchengi</name>
    <dbReference type="NCBI Taxonomy" id="2787634"/>
    <lineage>
        <taxon>Bacteria</taxon>
        <taxon>Bacillati</taxon>
        <taxon>Actinomycetota</taxon>
        <taxon>Actinomycetes</taxon>
        <taxon>Micrococcales</taxon>
        <taxon>Microbacteriaceae</taxon>
        <taxon>Lacisediminihabitans</taxon>
    </lineage>
</organism>
<dbReference type="InterPro" id="IPR045247">
    <property type="entry name" value="Oye-like"/>
</dbReference>
<dbReference type="EMBL" id="JAEPES010000004">
    <property type="protein sequence ID" value="MBK4348328.1"/>
    <property type="molecule type" value="Genomic_DNA"/>
</dbReference>
<dbReference type="FunFam" id="3.20.20.70:FF:000059">
    <property type="entry name" value="N-ethylmaleimide reductase, FMN-linked"/>
    <property type="match status" value="1"/>
</dbReference>
<comment type="similarity">
    <text evidence="2">Belongs to the NADH:flavin oxidoreductase/NADH oxidase family.</text>
</comment>
<dbReference type="SUPFAM" id="SSF51395">
    <property type="entry name" value="FMN-linked oxidoreductases"/>
    <property type="match status" value="1"/>
</dbReference>
<dbReference type="AlphaFoldDB" id="A0A934SMN2"/>
<protein>
    <submittedName>
        <fullName evidence="6">Alkene reductase</fullName>
    </submittedName>
</protein>
<keyword evidence="3" id="KW-0560">Oxidoreductase</keyword>
<evidence type="ECO:0000256" key="1">
    <source>
        <dbReference type="ARBA" id="ARBA00001917"/>
    </source>
</evidence>
<dbReference type="InterPro" id="IPR001155">
    <property type="entry name" value="OxRdtase_FMN_N"/>
</dbReference>
<dbReference type="InterPro" id="IPR013785">
    <property type="entry name" value="Aldolase_TIM"/>
</dbReference>
<comment type="caution">
    <text evidence="6">The sequence shown here is derived from an EMBL/GenBank/DDBJ whole genome shotgun (WGS) entry which is preliminary data.</text>
</comment>
<dbReference type="Gene3D" id="3.20.20.70">
    <property type="entry name" value="Aldolase class I"/>
    <property type="match status" value="1"/>
</dbReference>
<dbReference type="Pfam" id="PF00724">
    <property type="entry name" value="Oxidored_FMN"/>
    <property type="match status" value="1"/>
</dbReference>
<proteinExistence type="inferred from homology"/>
<comment type="cofactor">
    <cofactor evidence="1">
        <name>FMN</name>
        <dbReference type="ChEBI" id="CHEBI:58210"/>
    </cofactor>
</comment>
<evidence type="ECO:0000313" key="7">
    <source>
        <dbReference type="Proteomes" id="UP000636458"/>
    </source>
</evidence>
<gene>
    <name evidence="6" type="ORF">IV501_11845</name>
</gene>
<accession>A0A934SMN2</accession>
<evidence type="ECO:0000256" key="4">
    <source>
        <dbReference type="SAM" id="MobiDB-lite"/>
    </source>
</evidence>
<dbReference type="PANTHER" id="PTHR22893:SF91">
    <property type="entry name" value="NADPH DEHYDROGENASE 2-RELATED"/>
    <property type="match status" value="1"/>
</dbReference>
<feature type="region of interest" description="Disordered" evidence="4">
    <location>
        <begin position="334"/>
        <end position="357"/>
    </location>
</feature>
<dbReference type="GO" id="GO:0010181">
    <property type="term" value="F:FMN binding"/>
    <property type="evidence" value="ECO:0007669"/>
    <property type="project" value="InterPro"/>
</dbReference>
<evidence type="ECO:0000256" key="2">
    <source>
        <dbReference type="ARBA" id="ARBA00005979"/>
    </source>
</evidence>
<evidence type="ECO:0000256" key="3">
    <source>
        <dbReference type="ARBA" id="ARBA00023002"/>
    </source>
</evidence>
<dbReference type="GO" id="GO:0005829">
    <property type="term" value="C:cytosol"/>
    <property type="evidence" value="ECO:0007669"/>
    <property type="project" value="TreeGrafter"/>
</dbReference>
<keyword evidence="7" id="KW-1185">Reference proteome</keyword>
<name>A0A934SMN2_9MICO</name>
<dbReference type="RefSeq" id="WP_200556545.1">
    <property type="nucleotide sequence ID" value="NZ_JAEPES010000004.1"/>
</dbReference>
<feature type="domain" description="NADH:flavin oxidoreductase/NADH oxidase N-terminal" evidence="5">
    <location>
        <begin position="2"/>
        <end position="334"/>
    </location>
</feature>
<dbReference type="GO" id="GO:0016628">
    <property type="term" value="F:oxidoreductase activity, acting on the CH-CH group of donors, NAD or NADP as acceptor"/>
    <property type="evidence" value="ECO:0007669"/>
    <property type="project" value="UniProtKB-ARBA"/>
</dbReference>
<evidence type="ECO:0000313" key="6">
    <source>
        <dbReference type="EMBL" id="MBK4348328.1"/>
    </source>
</evidence>
<sequence length="357" mass="38039">MQLFAPVNLGALALSNRVVMAPLTRLRAGDSGVPNDLIVEHYRQRATLGLIVTEGTFPSPVSRAYAGQPGIVTDEQIAGWHRVTDAVHAEGGVIVMQLMHGGRVSHQDITGGLTPVAPSAIAIDGDTHTPLGKKRYPEPRALETEELPAVTEEIVQAARNAMEAGFDGVEVHSANGYLLHEFLSPVSNVRTDGYGGSPANRARFGIETITAVAEAVGADRVGVRISPSHNILDVFETDAAETKATYDALIDGIAPLGLAYLSVLHSEPAGELVQDLRARFGGALMANSGFGQLTTRDEAIGFVQEDFADVIAVGRPVIANPDLVARWRDDRELNEPNPNTFYGPTAEGYTDYPTLAD</sequence>
<dbReference type="PANTHER" id="PTHR22893">
    <property type="entry name" value="NADH OXIDOREDUCTASE-RELATED"/>
    <property type="match status" value="1"/>
</dbReference>